<dbReference type="Pfam" id="PF13966">
    <property type="entry name" value="zf-RVT"/>
    <property type="match status" value="1"/>
</dbReference>
<dbReference type="Gene3D" id="3.30.420.10">
    <property type="entry name" value="Ribonuclease H-like superfamily/Ribonuclease H"/>
    <property type="match status" value="1"/>
</dbReference>
<evidence type="ECO:0000313" key="4">
    <source>
        <dbReference type="Proteomes" id="UP000327157"/>
    </source>
</evidence>
<dbReference type="GO" id="GO:0003676">
    <property type="term" value="F:nucleic acid binding"/>
    <property type="evidence" value="ECO:0007669"/>
    <property type="project" value="InterPro"/>
</dbReference>
<accession>A0A5N5F9R7</accession>
<dbReference type="Proteomes" id="UP000327157">
    <property type="component" value="Chromosome 13"/>
</dbReference>
<dbReference type="AlphaFoldDB" id="A0A5N5F9R7"/>
<evidence type="ECO:0000259" key="2">
    <source>
        <dbReference type="Pfam" id="PF13966"/>
    </source>
</evidence>
<dbReference type="Pfam" id="PF13456">
    <property type="entry name" value="RVT_3"/>
    <property type="match status" value="1"/>
</dbReference>
<evidence type="ECO:0000313" key="3">
    <source>
        <dbReference type="EMBL" id="KAB2599795.1"/>
    </source>
</evidence>
<dbReference type="InterPro" id="IPR026960">
    <property type="entry name" value="RVT-Znf"/>
</dbReference>
<dbReference type="GO" id="GO:0004523">
    <property type="term" value="F:RNA-DNA hybrid ribonuclease activity"/>
    <property type="evidence" value="ECO:0007669"/>
    <property type="project" value="InterPro"/>
</dbReference>
<feature type="domain" description="RNase H type-1" evidence="1">
    <location>
        <begin position="165"/>
        <end position="285"/>
    </location>
</feature>
<dbReference type="InterPro" id="IPR002156">
    <property type="entry name" value="RNaseH_domain"/>
</dbReference>
<dbReference type="EMBL" id="SMOL01000753">
    <property type="protein sequence ID" value="KAB2599795.1"/>
    <property type="molecule type" value="Genomic_DNA"/>
</dbReference>
<dbReference type="InterPro" id="IPR044730">
    <property type="entry name" value="RNase_H-like_dom_plant"/>
</dbReference>
<dbReference type="PANTHER" id="PTHR47074">
    <property type="entry name" value="BNAC02G40300D PROTEIN"/>
    <property type="match status" value="1"/>
</dbReference>
<dbReference type="InterPro" id="IPR052929">
    <property type="entry name" value="RNase_H-like_EbsB-rel"/>
</dbReference>
<gene>
    <name evidence="3" type="ORF">D8674_010066</name>
</gene>
<comment type="caution">
    <text evidence="3">The sequence shown here is derived from an EMBL/GenBank/DDBJ whole genome shotgun (WGS) entry which is preliminary data.</text>
</comment>
<dbReference type="CDD" id="cd06222">
    <property type="entry name" value="RNase_H_like"/>
    <property type="match status" value="1"/>
</dbReference>
<reference evidence="3 4" key="3">
    <citation type="submission" date="2019-11" db="EMBL/GenBank/DDBJ databases">
        <title>A de novo genome assembly of a pear dwarfing rootstock.</title>
        <authorList>
            <person name="Wang F."/>
            <person name="Wang J."/>
            <person name="Li S."/>
            <person name="Zhang Y."/>
            <person name="Fang M."/>
            <person name="Ma L."/>
            <person name="Zhao Y."/>
            <person name="Jiang S."/>
        </authorList>
    </citation>
    <scope>NUCLEOTIDE SEQUENCE [LARGE SCALE GENOMIC DNA]</scope>
    <source>
        <strain evidence="3">S2</strain>
        <tissue evidence="3">Leaf</tissue>
    </source>
</reference>
<dbReference type="PANTHER" id="PTHR47074:SF73">
    <property type="entry name" value="OS04G0448401 PROTEIN"/>
    <property type="match status" value="1"/>
</dbReference>
<protein>
    <submittedName>
        <fullName evidence="3">Ribonuclease H protein</fullName>
    </submittedName>
</protein>
<keyword evidence="4" id="KW-1185">Reference proteome</keyword>
<organism evidence="3 4">
    <name type="scientific">Pyrus ussuriensis x Pyrus communis</name>
    <dbReference type="NCBI Taxonomy" id="2448454"/>
    <lineage>
        <taxon>Eukaryota</taxon>
        <taxon>Viridiplantae</taxon>
        <taxon>Streptophyta</taxon>
        <taxon>Embryophyta</taxon>
        <taxon>Tracheophyta</taxon>
        <taxon>Spermatophyta</taxon>
        <taxon>Magnoliopsida</taxon>
        <taxon>eudicotyledons</taxon>
        <taxon>Gunneridae</taxon>
        <taxon>Pentapetalae</taxon>
        <taxon>rosids</taxon>
        <taxon>fabids</taxon>
        <taxon>Rosales</taxon>
        <taxon>Rosaceae</taxon>
        <taxon>Amygdaloideae</taxon>
        <taxon>Maleae</taxon>
        <taxon>Pyrus</taxon>
    </lineage>
</organism>
<name>A0A5N5F9R7_9ROSA</name>
<sequence>MASISSQVWKGIWKLETSPKIRTFMWRVLHRALATKLDLFKRRVAASPICPICEEQDELVEHMFFLCPWVEPLWFGVNWLHSLIVNNMGIKQDKTWLLSQVALTCWNIWKERCNAIFNQKIASPLRTQRATSGMRTSSNNLENRHGTFQPVHAWSPPDRSLFKVNVDASWNASTKKGNVAMVIRDSNGKFVAARKSCISASSVQVAEAKAILEGCMLAKNLELDKIIMESDSKEVIFNLSNSIFNGRWDMVPVLRKILRVKEFFQMCCWSWVPRLANMVADRLASSKNSEMSDYTWVDRPPSSIVYILNKDDLPCPP</sequence>
<dbReference type="InterPro" id="IPR036397">
    <property type="entry name" value="RNaseH_sf"/>
</dbReference>
<feature type="domain" description="Reverse transcriptase zinc-binding" evidence="2">
    <location>
        <begin position="5"/>
        <end position="74"/>
    </location>
</feature>
<dbReference type="InterPro" id="IPR012337">
    <property type="entry name" value="RNaseH-like_sf"/>
</dbReference>
<evidence type="ECO:0000259" key="1">
    <source>
        <dbReference type="Pfam" id="PF13456"/>
    </source>
</evidence>
<reference evidence="3 4" key="1">
    <citation type="submission" date="2019-09" db="EMBL/GenBank/DDBJ databases">
        <authorList>
            <person name="Ou C."/>
        </authorList>
    </citation>
    <scope>NUCLEOTIDE SEQUENCE [LARGE SCALE GENOMIC DNA]</scope>
    <source>
        <strain evidence="3">S2</strain>
        <tissue evidence="3">Leaf</tissue>
    </source>
</reference>
<dbReference type="SUPFAM" id="SSF53098">
    <property type="entry name" value="Ribonuclease H-like"/>
    <property type="match status" value="1"/>
</dbReference>
<proteinExistence type="predicted"/>
<reference evidence="4" key="2">
    <citation type="submission" date="2019-10" db="EMBL/GenBank/DDBJ databases">
        <title>A de novo genome assembly of a pear dwarfing rootstock.</title>
        <authorList>
            <person name="Wang F."/>
            <person name="Wang J."/>
            <person name="Li S."/>
            <person name="Zhang Y."/>
            <person name="Fang M."/>
            <person name="Ma L."/>
            <person name="Zhao Y."/>
            <person name="Jiang S."/>
        </authorList>
    </citation>
    <scope>NUCLEOTIDE SEQUENCE [LARGE SCALE GENOMIC DNA]</scope>
</reference>
<dbReference type="OrthoDB" id="1166575at2759"/>